<comment type="caution">
    <text evidence="2">The sequence shown here is derived from an EMBL/GenBank/DDBJ whole genome shotgun (WGS) entry which is preliminary data.</text>
</comment>
<proteinExistence type="predicted"/>
<dbReference type="STRING" id="1801997.A3J64_01795"/>
<protein>
    <recommendedName>
        <fullName evidence="4">Type 4a pilus biogenesis protein PilO</fullName>
    </recommendedName>
</protein>
<name>A0A1G2FFH2_9BACT</name>
<dbReference type="GO" id="GO:0043683">
    <property type="term" value="P:type IV pilus assembly"/>
    <property type="evidence" value="ECO:0007669"/>
    <property type="project" value="InterPro"/>
</dbReference>
<feature type="coiled-coil region" evidence="1">
    <location>
        <begin position="31"/>
        <end position="68"/>
    </location>
</feature>
<gene>
    <name evidence="2" type="ORF">A3J64_01795</name>
</gene>
<evidence type="ECO:0000313" key="3">
    <source>
        <dbReference type="Proteomes" id="UP000177061"/>
    </source>
</evidence>
<sequence>MKNKKLIATIICLAAALGIIIVLIAPAWRSVRESRSEIKEKKGELSAIENLIVKTGRIKKEQRELEKETAKVSLALPEKKDIPGLLVQFETLASMNGLILESIDFEGGDEAVEKSAAGVKWTVPQNEKKSEGPFKTMEVNLTLSGAYGSFKNFLGALENNIRSINVSSINFNSGQLSLKESTADFFEFRLKVKVYYQ</sequence>
<dbReference type="InterPro" id="IPR007445">
    <property type="entry name" value="PilO"/>
</dbReference>
<dbReference type="PANTHER" id="PTHR39555">
    <property type="entry name" value="FIMBRIAL ASSEMBLY PROTEIN PILO-LIKE PROTEIN-RELATED"/>
    <property type="match status" value="1"/>
</dbReference>
<dbReference type="Gene3D" id="3.30.70.60">
    <property type="match status" value="1"/>
</dbReference>
<evidence type="ECO:0008006" key="4">
    <source>
        <dbReference type="Google" id="ProtNLM"/>
    </source>
</evidence>
<dbReference type="Proteomes" id="UP000177061">
    <property type="component" value="Unassembled WGS sequence"/>
</dbReference>
<dbReference type="GO" id="GO:0043107">
    <property type="term" value="P:type IV pilus-dependent motility"/>
    <property type="evidence" value="ECO:0007669"/>
    <property type="project" value="InterPro"/>
</dbReference>
<dbReference type="AlphaFoldDB" id="A0A1G2FFH2"/>
<evidence type="ECO:0000256" key="1">
    <source>
        <dbReference type="SAM" id="Coils"/>
    </source>
</evidence>
<dbReference type="InterPro" id="IPR014717">
    <property type="entry name" value="Transl_elong_EF1B/ribsomal_bS6"/>
</dbReference>
<dbReference type="Pfam" id="PF04350">
    <property type="entry name" value="PilO"/>
    <property type="match status" value="1"/>
</dbReference>
<dbReference type="PANTHER" id="PTHR39555:SF1">
    <property type="entry name" value="TYPE IV PILUS INNER MEMBRANE COMPONENT PILO"/>
    <property type="match status" value="1"/>
</dbReference>
<dbReference type="EMBL" id="MHNB01000027">
    <property type="protein sequence ID" value="OGZ36358.1"/>
    <property type="molecule type" value="Genomic_DNA"/>
</dbReference>
<accession>A0A1G2FFH2</accession>
<evidence type="ECO:0000313" key="2">
    <source>
        <dbReference type="EMBL" id="OGZ36358.1"/>
    </source>
</evidence>
<reference evidence="2 3" key="1">
    <citation type="journal article" date="2016" name="Nat. Commun.">
        <title>Thousands of microbial genomes shed light on interconnected biogeochemical processes in an aquifer system.</title>
        <authorList>
            <person name="Anantharaman K."/>
            <person name="Brown C.T."/>
            <person name="Hug L.A."/>
            <person name="Sharon I."/>
            <person name="Castelle C.J."/>
            <person name="Probst A.J."/>
            <person name="Thomas B.C."/>
            <person name="Singh A."/>
            <person name="Wilkins M.J."/>
            <person name="Karaoz U."/>
            <person name="Brodie E.L."/>
            <person name="Williams K.H."/>
            <person name="Hubbard S.S."/>
            <person name="Banfield J.F."/>
        </authorList>
    </citation>
    <scope>NUCLEOTIDE SEQUENCE [LARGE SCALE GENOMIC DNA]</scope>
</reference>
<organism evidence="2 3">
    <name type="scientific">Candidatus Portnoybacteria bacterium RIFCSPHIGHO2_12_FULL_38_9</name>
    <dbReference type="NCBI Taxonomy" id="1801997"/>
    <lineage>
        <taxon>Bacteria</taxon>
        <taxon>Candidatus Portnoyibacteriota</taxon>
    </lineage>
</organism>
<keyword evidence="1" id="KW-0175">Coiled coil</keyword>